<feature type="domain" description="DUF4369" evidence="6">
    <location>
        <begin position="26"/>
        <end position="117"/>
    </location>
</feature>
<gene>
    <name evidence="7" type="ORF">JHU38_04820</name>
</gene>
<dbReference type="PANTHER" id="PTHR42852">
    <property type="entry name" value="THIOL:DISULFIDE INTERCHANGE PROTEIN DSBE"/>
    <property type="match status" value="1"/>
</dbReference>
<evidence type="ECO:0000256" key="4">
    <source>
        <dbReference type="ARBA" id="ARBA00023284"/>
    </source>
</evidence>
<dbReference type="Pfam" id="PF14289">
    <property type="entry name" value="DUF4369"/>
    <property type="match status" value="1"/>
</dbReference>
<comment type="caution">
    <text evidence="7">The sequence shown here is derived from an EMBL/GenBank/DDBJ whole genome shotgun (WGS) entry which is preliminary data.</text>
</comment>
<organism evidence="7 8">
    <name type="scientific">Prevotella illustrans</name>
    <dbReference type="NCBI Taxonomy" id="2800387"/>
    <lineage>
        <taxon>Bacteria</taxon>
        <taxon>Pseudomonadati</taxon>
        <taxon>Bacteroidota</taxon>
        <taxon>Bacteroidia</taxon>
        <taxon>Bacteroidales</taxon>
        <taxon>Prevotellaceae</taxon>
        <taxon>Prevotella</taxon>
    </lineage>
</organism>
<feature type="signal peptide" evidence="5">
    <location>
        <begin position="1"/>
        <end position="20"/>
    </location>
</feature>
<dbReference type="RefSeq" id="WP_107581901.1">
    <property type="nucleotide sequence ID" value="NZ_JAERMS010000009.1"/>
</dbReference>
<dbReference type="PROSITE" id="PS51257">
    <property type="entry name" value="PROKAR_LIPOPROTEIN"/>
    <property type="match status" value="1"/>
</dbReference>
<dbReference type="Gene3D" id="3.40.30.10">
    <property type="entry name" value="Glutaredoxin"/>
    <property type="match status" value="1"/>
</dbReference>
<dbReference type="PANTHER" id="PTHR42852:SF6">
    <property type="entry name" value="THIOL:DISULFIDE INTERCHANGE PROTEIN DSBE"/>
    <property type="match status" value="1"/>
</dbReference>
<keyword evidence="4" id="KW-0676">Redox-active center</keyword>
<sequence length="340" mass="37963">MKQVRLSLLLLLTLVLVSCGTDSHHFEIDGRLINLNQGEFYVYSPDGGINGIDTIKVEGGRFAYEIACEQPCVLVIVFPNFSQQPVFAAPGKQVNIRGDASHLKELEVKGTKDNELMTKFRQQVAGASPPEMRKYADQFVKDYPDSPVSPYLVNQYFVQAARPDYAKALQLLTLMTASQPKNGLLNRLLPGVRQMKDATFSGKLKDFYTTDIKGRPVSGANLRAARFAVINVWASWSYESMDIQRQLKEFQRKSHGSLQVLSINVDATVKKCRETQEIDSITWPTVCDGRMFDGKLVRQLGLTSIPDNIVLKNGNVIAHGLSPQEMREKLGQLIVTSSNH</sequence>
<keyword evidence="8" id="KW-1185">Reference proteome</keyword>
<evidence type="ECO:0000313" key="8">
    <source>
        <dbReference type="Proteomes" id="UP000664265"/>
    </source>
</evidence>
<evidence type="ECO:0000259" key="6">
    <source>
        <dbReference type="Pfam" id="PF14289"/>
    </source>
</evidence>
<proteinExistence type="predicted"/>
<dbReference type="InterPro" id="IPR025380">
    <property type="entry name" value="DUF4369"/>
</dbReference>
<dbReference type="InterPro" id="IPR050553">
    <property type="entry name" value="Thioredoxin_ResA/DsbE_sf"/>
</dbReference>
<evidence type="ECO:0000256" key="2">
    <source>
        <dbReference type="ARBA" id="ARBA00022748"/>
    </source>
</evidence>
<comment type="subcellular location">
    <subcellularLocation>
        <location evidence="1">Cell envelope</location>
    </subcellularLocation>
</comment>
<dbReference type="Proteomes" id="UP000664265">
    <property type="component" value="Unassembled WGS sequence"/>
</dbReference>
<evidence type="ECO:0000256" key="3">
    <source>
        <dbReference type="ARBA" id="ARBA00023157"/>
    </source>
</evidence>
<evidence type="ECO:0000256" key="5">
    <source>
        <dbReference type="SAM" id="SignalP"/>
    </source>
</evidence>
<dbReference type="SUPFAM" id="SSF52833">
    <property type="entry name" value="Thioredoxin-like"/>
    <property type="match status" value="1"/>
</dbReference>
<evidence type="ECO:0000256" key="1">
    <source>
        <dbReference type="ARBA" id="ARBA00004196"/>
    </source>
</evidence>
<keyword evidence="5" id="KW-0732">Signal</keyword>
<accession>A0ABS3M4T4</accession>
<dbReference type="EMBL" id="JAERMS010000009">
    <property type="protein sequence ID" value="MBO1363106.1"/>
    <property type="molecule type" value="Genomic_DNA"/>
</dbReference>
<protein>
    <submittedName>
        <fullName evidence="7">DUF4369 domain-containing protein</fullName>
    </submittedName>
</protein>
<name>A0ABS3M4T4_9BACT</name>
<feature type="chain" id="PRO_5046464220" evidence="5">
    <location>
        <begin position="21"/>
        <end position="340"/>
    </location>
</feature>
<keyword evidence="2" id="KW-0201">Cytochrome c-type biogenesis</keyword>
<evidence type="ECO:0000313" key="7">
    <source>
        <dbReference type="EMBL" id="MBO1363106.1"/>
    </source>
</evidence>
<reference evidence="7 8" key="1">
    <citation type="submission" date="2021-01" db="EMBL/GenBank/DDBJ databases">
        <title>Prevotella A2931 sp. nov.</title>
        <authorList>
            <person name="Buhl M."/>
            <person name="Oberhettinger P."/>
        </authorList>
    </citation>
    <scope>NUCLEOTIDE SEQUENCE [LARGE SCALE GENOMIC DNA]</scope>
    <source>
        <strain evidence="7 8">A2931</strain>
    </source>
</reference>
<dbReference type="InterPro" id="IPR036249">
    <property type="entry name" value="Thioredoxin-like_sf"/>
</dbReference>
<keyword evidence="3" id="KW-1015">Disulfide bond</keyword>